<accession>B9L9N4</accession>
<dbReference type="RefSeq" id="WP_015902209.1">
    <property type="nucleotide sequence ID" value="NC_012115.1"/>
</dbReference>
<name>B9L9N4_NAUPA</name>
<dbReference type="InterPro" id="IPR036520">
    <property type="entry name" value="UPF0759_sf"/>
</dbReference>
<dbReference type="OrthoDB" id="9780310at2"/>
<dbReference type="KEGG" id="nam:NAMH_0940"/>
<dbReference type="HOGENOM" id="CLU_046519_0_1_7"/>
<evidence type="ECO:0008006" key="3">
    <source>
        <dbReference type="Google" id="ProtNLM"/>
    </source>
</evidence>
<dbReference type="Gene3D" id="3.20.20.410">
    <property type="entry name" value="Protein of unknown function UPF0759"/>
    <property type="match status" value="1"/>
</dbReference>
<dbReference type="PANTHER" id="PTHR30348">
    <property type="entry name" value="UNCHARACTERIZED PROTEIN YECE"/>
    <property type="match status" value="1"/>
</dbReference>
<dbReference type="PANTHER" id="PTHR30348:SF4">
    <property type="entry name" value="DUF72 DOMAIN-CONTAINING PROTEIN"/>
    <property type="match status" value="1"/>
</dbReference>
<gene>
    <name evidence="1" type="ordered locus">NAMH_0940</name>
</gene>
<protein>
    <recommendedName>
        <fullName evidence="3">DUF72 domain-containing protein</fullName>
    </recommendedName>
</protein>
<organism evidence="1 2">
    <name type="scientific">Nautilia profundicola (strain ATCC BAA-1463 / DSM 18972 / AmH)</name>
    <dbReference type="NCBI Taxonomy" id="598659"/>
    <lineage>
        <taxon>Bacteria</taxon>
        <taxon>Pseudomonadati</taxon>
        <taxon>Campylobacterota</taxon>
        <taxon>Epsilonproteobacteria</taxon>
        <taxon>Nautiliales</taxon>
        <taxon>Nautiliaceae</taxon>
        <taxon>Nautilia</taxon>
    </lineage>
</organism>
<evidence type="ECO:0000313" key="2">
    <source>
        <dbReference type="Proteomes" id="UP000000448"/>
    </source>
</evidence>
<dbReference type="AlphaFoldDB" id="B9L9N4"/>
<dbReference type="SUPFAM" id="SSF117396">
    <property type="entry name" value="TM1631-like"/>
    <property type="match status" value="1"/>
</dbReference>
<dbReference type="STRING" id="598659.NAMH_0940"/>
<dbReference type="InterPro" id="IPR002763">
    <property type="entry name" value="DUF72"/>
</dbReference>
<keyword evidence="2" id="KW-1185">Reference proteome</keyword>
<sequence length="236" mass="28281">MIYIGTSGYFYKNWVGEFYPADLKTYEFFDYYAQKFNTLELNSTFYRFPKITTIKSWKYKLKKINSFKLSIKANRQITHRSKLKDLDELKSFISICKNLGNSLGVILFQLPPSLKYDIDLLIHFTRSLDEDIKYAIEFRNDSWYRIETYAHLKDKNIALVWHDYNQDINFEQTADFVYVRLHGSKGKYKGDYSDEFLFDLYSRLKEHESYVYFNNTDDNSAFKDALRLKAILENKI</sequence>
<proteinExistence type="predicted"/>
<reference evidence="1 2" key="1">
    <citation type="journal article" date="2009" name="PLoS Genet.">
        <title>Adaptations to submarine hydrothermal environments exemplified by the genome of Nautilia profundicola.</title>
        <authorList>
            <person name="Campbell B.J."/>
            <person name="Smith J.L."/>
            <person name="Hanson T.E."/>
            <person name="Klotz M.G."/>
            <person name="Stein L.Y."/>
            <person name="Lee C.K."/>
            <person name="Wu D."/>
            <person name="Robinson J.M."/>
            <person name="Khouri H.M."/>
            <person name="Eisen J.A."/>
            <person name="Cary S.C."/>
        </authorList>
    </citation>
    <scope>NUCLEOTIDE SEQUENCE [LARGE SCALE GENOMIC DNA]</scope>
    <source>
        <strain evidence="2">ATCC BAA-1463 / DSM 18972 / AmH</strain>
    </source>
</reference>
<dbReference type="Pfam" id="PF01904">
    <property type="entry name" value="DUF72"/>
    <property type="match status" value="1"/>
</dbReference>
<dbReference type="EMBL" id="CP001279">
    <property type="protein sequence ID" value="ACM93157.1"/>
    <property type="molecule type" value="Genomic_DNA"/>
</dbReference>
<dbReference type="Proteomes" id="UP000000448">
    <property type="component" value="Chromosome"/>
</dbReference>
<dbReference type="eggNOG" id="COG1801">
    <property type="taxonomic scope" value="Bacteria"/>
</dbReference>
<evidence type="ECO:0000313" key="1">
    <source>
        <dbReference type="EMBL" id="ACM93157.1"/>
    </source>
</evidence>